<feature type="non-terminal residue" evidence="1">
    <location>
        <position position="1"/>
    </location>
</feature>
<sequence length="189" mass="20581">GNNVLGCVNANVATVEQNSLDSFLNLYNIPFSIIVAFTVISFVLKQTGTIQGISKIFINHDKAENGNSTNTSTSHNIKHPERRHFNPTSNSSSTHPSLLYHNLGCLCPIHHHDHNGATVSNTTDRTTTMSRSILTITQAPSIFNLFCAAQFFVTTALVSLSNISSSYRDLASKLSWLSGLPSNFNLISS</sequence>
<proteinExistence type="predicted"/>
<organism evidence="1 2">
    <name type="scientific">Racocetra persica</name>
    <dbReference type="NCBI Taxonomy" id="160502"/>
    <lineage>
        <taxon>Eukaryota</taxon>
        <taxon>Fungi</taxon>
        <taxon>Fungi incertae sedis</taxon>
        <taxon>Mucoromycota</taxon>
        <taxon>Glomeromycotina</taxon>
        <taxon>Glomeromycetes</taxon>
        <taxon>Diversisporales</taxon>
        <taxon>Gigasporaceae</taxon>
        <taxon>Racocetra</taxon>
    </lineage>
</organism>
<protein>
    <submittedName>
        <fullName evidence="1">35571_t:CDS:1</fullName>
    </submittedName>
</protein>
<evidence type="ECO:0000313" key="1">
    <source>
        <dbReference type="EMBL" id="CAG8823915.1"/>
    </source>
</evidence>
<name>A0ACA9S592_9GLOM</name>
<dbReference type="Proteomes" id="UP000789920">
    <property type="component" value="Unassembled WGS sequence"/>
</dbReference>
<reference evidence="1" key="1">
    <citation type="submission" date="2021-06" db="EMBL/GenBank/DDBJ databases">
        <authorList>
            <person name="Kallberg Y."/>
            <person name="Tangrot J."/>
            <person name="Rosling A."/>
        </authorList>
    </citation>
    <scope>NUCLEOTIDE SEQUENCE</scope>
    <source>
        <strain evidence="1">MA461A</strain>
    </source>
</reference>
<gene>
    <name evidence="1" type="ORF">RPERSI_LOCUS26129</name>
</gene>
<evidence type="ECO:0000313" key="2">
    <source>
        <dbReference type="Proteomes" id="UP000789920"/>
    </source>
</evidence>
<comment type="caution">
    <text evidence="1">The sequence shown here is derived from an EMBL/GenBank/DDBJ whole genome shotgun (WGS) entry which is preliminary data.</text>
</comment>
<feature type="non-terminal residue" evidence="1">
    <location>
        <position position="189"/>
    </location>
</feature>
<accession>A0ACA9S592</accession>
<keyword evidence="2" id="KW-1185">Reference proteome</keyword>
<dbReference type="EMBL" id="CAJVQC010088184">
    <property type="protein sequence ID" value="CAG8823915.1"/>
    <property type="molecule type" value="Genomic_DNA"/>
</dbReference>